<reference evidence="2" key="1">
    <citation type="submission" date="2023-11" db="EMBL/GenBank/DDBJ databases">
        <title>Genome assemblies of two species of porcelain crab, Petrolisthes cinctipes and Petrolisthes manimaculis (Anomura: Porcellanidae).</title>
        <authorList>
            <person name="Angst P."/>
        </authorList>
    </citation>
    <scope>NUCLEOTIDE SEQUENCE</scope>
    <source>
        <strain evidence="2">PB745_02</strain>
        <tissue evidence="2">Gill</tissue>
    </source>
</reference>
<feature type="compositionally biased region" description="Acidic residues" evidence="1">
    <location>
        <begin position="11"/>
        <end position="23"/>
    </location>
</feature>
<name>A0AAE1PDW7_9EUCA</name>
<comment type="caution">
    <text evidence="2">The sequence shown here is derived from an EMBL/GenBank/DDBJ whole genome shotgun (WGS) entry which is preliminary data.</text>
</comment>
<accession>A0AAE1PDW7</accession>
<protein>
    <submittedName>
        <fullName evidence="2">Uncharacterized protein</fullName>
    </submittedName>
</protein>
<evidence type="ECO:0000313" key="3">
    <source>
        <dbReference type="Proteomes" id="UP001292094"/>
    </source>
</evidence>
<keyword evidence="3" id="KW-1185">Reference proteome</keyword>
<evidence type="ECO:0000313" key="2">
    <source>
        <dbReference type="EMBL" id="KAK4305666.1"/>
    </source>
</evidence>
<feature type="region of interest" description="Disordered" evidence="1">
    <location>
        <begin position="1"/>
        <end position="23"/>
    </location>
</feature>
<dbReference type="AlphaFoldDB" id="A0AAE1PDW7"/>
<dbReference type="Proteomes" id="UP001292094">
    <property type="component" value="Unassembled WGS sequence"/>
</dbReference>
<evidence type="ECO:0000256" key="1">
    <source>
        <dbReference type="SAM" id="MobiDB-lite"/>
    </source>
</evidence>
<dbReference type="EMBL" id="JAWZYT010002248">
    <property type="protein sequence ID" value="KAK4305666.1"/>
    <property type="molecule type" value="Genomic_DNA"/>
</dbReference>
<proteinExistence type="predicted"/>
<sequence length="67" mass="7501">MSELVESGRMEEEEEEKDEEEEDEVYKVLKVVVREGGLVESSVRISIYSMPTAAPGILPVPQKSVFS</sequence>
<gene>
    <name evidence="2" type="ORF">Pmani_022449</name>
</gene>
<feature type="compositionally biased region" description="Basic and acidic residues" evidence="1">
    <location>
        <begin position="1"/>
        <end position="10"/>
    </location>
</feature>
<organism evidence="2 3">
    <name type="scientific">Petrolisthes manimaculis</name>
    <dbReference type="NCBI Taxonomy" id="1843537"/>
    <lineage>
        <taxon>Eukaryota</taxon>
        <taxon>Metazoa</taxon>
        <taxon>Ecdysozoa</taxon>
        <taxon>Arthropoda</taxon>
        <taxon>Crustacea</taxon>
        <taxon>Multicrustacea</taxon>
        <taxon>Malacostraca</taxon>
        <taxon>Eumalacostraca</taxon>
        <taxon>Eucarida</taxon>
        <taxon>Decapoda</taxon>
        <taxon>Pleocyemata</taxon>
        <taxon>Anomura</taxon>
        <taxon>Galatheoidea</taxon>
        <taxon>Porcellanidae</taxon>
        <taxon>Petrolisthes</taxon>
    </lineage>
</organism>